<evidence type="ECO:0000256" key="4">
    <source>
        <dbReference type="SAM" id="Phobius"/>
    </source>
</evidence>
<evidence type="ECO:0000313" key="7">
    <source>
        <dbReference type="Proteomes" id="UP000241890"/>
    </source>
</evidence>
<keyword evidence="4" id="KW-0472">Membrane</keyword>
<evidence type="ECO:0000313" key="6">
    <source>
        <dbReference type="EMBL" id="GBG34458.1"/>
    </source>
</evidence>
<dbReference type="OrthoDB" id="417078at2759"/>
<feature type="transmembrane region" description="Helical" evidence="4">
    <location>
        <begin position="12"/>
        <end position="40"/>
    </location>
</feature>
<feature type="transmembrane region" description="Helical" evidence="4">
    <location>
        <begin position="88"/>
        <end position="106"/>
    </location>
</feature>
<evidence type="ECO:0000256" key="1">
    <source>
        <dbReference type="ARBA" id="ARBA00022679"/>
    </source>
</evidence>
<dbReference type="GO" id="GO:0003841">
    <property type="term" value="F:1-acylglycerol-3-phosphate O-acyltransferase activity"/>
    <property type="evidence" value="ECO:0007669"/>
    <property type="project" value="TreeGrafter"/>
</dbReference>
<keyword evidence="7" id="KW-1185">Reference proteome</keyword>
<keyword evidence="4" id="KW-0812">Transmembrane</keyword>
<keyword evidence="1 6" id="KW-0808">Transferase</keyword>
<organism evidence="6 7">
    <name type="scientific">Hondaea fermentalgiana</name>
    <dbReference type="NCBI Taxonomy" id="2315210"/>
    <lineage>
        <taxon>Eukaryota</taxon>
        <taxon>Sar</taxon>
        <taxon>Stramenopiles</taxon>
        <taxon>Bigyra</taxon>
        <taxon>Labyrinthulomycetes</taxon>
        <taxon>Thraustochytrida</taxon>
        <taxon>Thraustochytriidae</taxon>
        <taxon>Hondaea</taxon>
    </lineage>
</organism>
<dbReference type="AlphaFoldDB" id="A0A2R5GXE6"/>
<dbReference type="Pfam" id="PF01553">
    <property type="entry name" value="Acyltransferase"/>
    <property type="match status" value="1"/>
</dbReference>
<feature type="region of interest" description="Disordered" evidence="3">
    <location>
        <begin position="283"/>
        <end position="316"/>
    </location>
</feature>
<dbReference type="SUPFAM" id="SSF69593">
    <property type="entry name" value="Glycerol-3-phosphate (1)-acyltransferase"/>
    <property type="match status" value="1"/>
</dbReference>
<protein>
    <submittedName>
        <fullName evidence="6">1-acyl-sn-glycerol-3-phosphate acyltransferase</fullName>
    </submittedName>
</protein>
<name>A0A2R5GXE6_9STRA</name>
<keyword evidence="2 6" id="KW-0012">Acyltransferase</keyword>
<dbReference type="PANTHER" id="PTHR10434">
    <property type="entry name" value="1-ACYL-SN-GLYCEROL-3-PHOSPHATE ACYLTRANSFERASE"/>
    <property type="match status" value="1"/>
</dbReference>
<dbReference type="SMART" id="SM00563">
    <property type="entry name" value="PlsC"/>
    <property type="match status" value="1"/>
</dbReference>
<dbReference type="Proteomes" id="UP000241890">
    <property type="component" value="Unassembled WGS sequence"/>
</dbReference>
<accession>A0A2R5GXE6</accession>
<evidence type="ECO:0000256" key="3">
    <source>
        <dbReference type="SAM" id="MobiDB-lite"/>
    </source>
</evidence>
<dbReference type="GO" id="GO:0005783">
    <property type="term" value="C:endoplasmic reticulum"/>
    <property type="evidence" value="ECO:0007669"/>
    <property type="project" value="TreeGrafter"/>
</dbReference>
<evidence type="ECO:0000259" key="5">
    <source>
        <dbReference type="SMART" id="SM00563"/>
    </source>
</evidence>
<dbReference type="PANTHER" id="PTHR10434:SF11">
    <property type="entry name" value="1-ACYL-SN-GLYCEROL-3-PHOSPHATE ACYLTRANSFERASE"/>
    <property type="match status" value="1"/>
</dbReference>
<dbReference type="InterPro" id="IPR002123">
    <property type="entry name" value="Plipid/glycerol_acylTrfase"/>
</dbReference>
<evidence type="ECO:0000256" key="2">
    <source>
        <dbReference type="ARBA" id="ARBA00023315"/>
    </source>
</evidence>
<dbReference type="EMBL" id="BEYU01000196">
    <property type="protein sequence ID" value="GBG34458.1"/>
    <property type="molecule type" value="Genomic_DNA"/>
</dbReference>
<comment type="caution">
    <text evidence="6">The sequence shown here is derived from an EMBL/GenBank/DDBJ whole genome shotgun (WGS) entry which is preliminary data.</text>
</comment>
<feature type="compositionally biased region" description="Acidic residues" evidence="3">
    <location>
        <begin position="305"/>
        <end position="316"/>
    </location>
</feature>
<reference evidence="6 7" key="1">
    <citation type="submission" date="2017-12" db="EMBL/GenBank/DDBJ databases">
        <title>Sequencing, de novo assembly and annotation of complete genome of a new Thraustochytrid species, strain FCC1311.</title>
        <authorList>
            <person name="Sedici K."/>
            <person name="Godart F."/>
            <person name="Aiese Cigliano R."/>
            <person name="Sanseverino W."/>
            <person name="Barakat M."/>
            <person name="Ortet P."/>
            <person name="Marechal E."/>
            <person name="Cagnac O."/>
            <person name="Amato A."/>
        </authorList>
    </citation>
    <scope>NUCLEOTIDE SEQUENCE [LARGE SCALE GENOMIC DNA]</scope>
</reference>
<feature type="domain" description="Phospholipid/glycerol acyltransferase" evidence="5">
    <location>
        <begin position="86"/>
        <end position="211"/>
    </location>
</feature>
<gene>
    <name evidence="6" type="ORF">FCC1311_112581</name>
</gene>
<dbReference type="InParanoid" id="A0A2R5GXE6"/>
<sequence>MAGRVVSVLATTYFFMSAVTAFVLAFLLQIICWITFAWMMPKYKRLRLMGRIFRSAALIFCVKLNPFWTVKVRRRHQWKGKLPQRAIYMSNHLTFADAFMLCAVFMPRTAVNFIAKAGVFQIPIAGWSLKIQGDLPVYFKKKPDGKWGIKPGTVGPMMDTVGRYLQNNIGICVFPEGTLSPTGVLKEFKPGFFDAAVKNKVPIVPLAMWGNHTAWPSDSWYMQPATIEIGIGEPLYPGENETKEALMARVRGAILDLRDNLPLYKRTPITPEVAAKASAMVAPSGEADVEQGSALDSANAAKADDSDDEFDQVPEL</sequence>
<keyword evidence="4" id="KW-1133">Transmembrane helix</keyword>
<dbReference type="CDD" id="cd07989">
    <property type="entry name" value="LPLAT_AGPAT-like"/>
    <property type="match status" value="1"/>
</dbReference>
<proteinExistence type="predicted"/>
<feature type="transmembrane region" description="Helical" evidence="4">
    <location>
        <begin position="52"/>
        <end position="68"/>
    </location>
</feature>
<dbReference type="GO" id="GO:0006654">
    <property type="term" value="P:phosphatidic acid biosynthetic process"/>
    <property type="evidence" value="ECO:0007669"/>
    <property type="project" value="TreeGrafter"/>
</dbReference>